<evidence type="ECO:0000256" key="1">
    <source>
        <dbReference type="SAM" id="SignalP"/>
    </source>
</evidence>
<keyword evidence="4" id="KW-1185">Reference proteome</keyword>
<name>A0ABQ1JDW2_9PROT</name>
<accession>A0ABQ1JDW2</accession>
<feature type="chain" id="PRO_5047044890" description="Amidohydrolase-related domain-containing protein" evidence="1">
    <location>
        <begin position="24"/>
        <end position="688"/>
    </location>
</feature>
<dbReference type="SUPFAM" id="SSF51556">
    <property type="entry name" value="Metallo-dependent hydrolases"/>
    <property type="match status" value="1"/>
</dbReference>
<evidence type="ECO:0000259" key="2">
    <source>
        <dbReference type="Pfam" id="PF01979"/>
    </source>
</evidence>
<proteinExistence type="predicted"/>
<keyword evidence="1" id="KW-0732">Signal</keyword>
<evidence type="ECO:0000313" key="4">
    <source>
        <dbReference type="Proteomes" id="UP000628854"/>
    </source>
</evidence>
<dbReference type="InterPro" id="IPR032466">
    <property type="entry name" value="Metal_Hydrolase"/>
</dbReference>
<dbReference type="Gene3D" id="2.30.40.10">
    <property type="entry name" value="Urease, subunit C, domain 1"/>
    <property type="match status" value="1"/>
</dbReference>
<feature type="domain" description="Amidohydrolase-related" evidence="2">
    <location>
        <begin position="321"/>
        <end position="661"/>
    </location>
</feature>
<dbReference type="PROSITE" id="PS51257">
    <property type="entry name" value="PROKAR_LIPOPROTEIN"/>
    <property type="match status" value="1"/>
</dbReference>
<dbReference type="InterPro" id="IPR011059">
    <property type="entry name" value="Metal-dep_hydrolase_composite"/>
</dbReference>
<dbReference type="Proteomes" id="UP000628854">
    <property type="component" value="Unassembled WGS sequence"/>
</dbReference>
<dbReference type="EMBL" id="BMKF01000001">
    <property type="protein sequence ID" value="GGB66432.1"/>
    <property type="molecule type" value="Genomic_DNA"/>
</dbReference>
<dbReference type="SUPFAM" id="SSF51338">
    <property type="entry name" value="Composite domain of metallo-dependent hydrolases"/>
    <property type="match status" value="1"/>
</dbReference>
<reference evidence="4" key="1">
    <citation type="journal article" date="2019" name="Int. J. Syst. Evol. Microbiol.">
        <title>The Global Catalogue of Microorganisms (GCM) 10K type strain sequencing project: providing services to taxonomists for standard genome sequencing and annotation.</title>
        <authorList>
            <consortium name="The Broad Institute Genomics Platform"/>
            <consortium name="The Broad Institute Genome Sequencing Center for Infectious Disease"/>
            <person name="Wu L."/>
            <person name="Ma J."/>
        </authorList>
    </citation>
    <scope>NUCLEOTIDE SEQUENCE [LARGE SCALE GENOMIC DNA]</scope>
    <source>
        <strain evidence="4">CGMCC 1.15928</strain>
    </source>
</reference>
<dbReference type="PANTHER" id="PTHR43135:SF3">
    <property type="entry name" value="ALPHA-D-RIBOSE 1-METHYLPHOSPHONATE 5-TRIPHOSPHATE DIPHOSPHATASE"/>
    <property type="match status" value="1"/>
</dbReference>
<dbReference type="InterPro" id="IPR051781">
    <property type="entry name" value="Metallo-dep_Hydrolase"/>
</dbReference>
<gene>
    <name evidence="3" type="ORF">GCM10011503_14010</name>
</gene>
<sequence length="688" mass="73890">MKQSLITSISMLALAACSGAATGAQTDTSSAQPAAQATDTVYTVMTSGTKIGDMLVTEAGDTVTVDFEYRNNGRGPTMLETITVGENGVPVAWNVAGNSTFGNAINESFTLDGSAARWTDSTGDGEAVVAEPSVYIAQSGTPYSLAIYSAALLADADQSMPALPGGSLSLQELETFSVSGADEETVTAYALIGPELDPTYFLLDDEDALFAQISPEFLIVREGFEDEDVRLRDKAVHYSTTRFEQLQAETAHTFDAPVRITNVRIFDPHTMGLTPPASVLVEGERIVSIDAANAGAAGEYVIDGAGGTLIPGLSDMHGHMGQDAAMQNLAAGVTFVRDMGNDNEVLAELIEKIDAGTLAGPRIVQSSFIEGKSPYNSNNGMIVTSQEEANEAVRKSCEMGVFHQIKIYNSMKGEWVPEMVDLAHECGLRVAGHVPAFSRADAMIEAGYDELTHINQVMLGWVLDADEDTRTLLRLTALQRLPKLDLASDAVKHTLDLMVANDVAIDPTFAIHESLLLSRNGELNPGMVDYIEHMPVGVQRRARQAWSNIETPEDDAAYAGAFDQITETLQMMHDRGIFILFGTDLGGALTLHRELELYQTIGFTPGEILRRSTQDAADYLGMGEDIGSIEEGKLADFFLVPGDPVSDLKAVKTIRMVMKGGVAYFPSEIYPAFGIEPFTDAPEIVAPE</sequence>
<feature type="signal peptide" evidence="1">
    <location>
        <begin position="1"/>
        <end position="23"/>
    </location>
</feature>
<dbReference type="PANTHER" id="PTHR43135">
    <property type="entry name" value="ALPHA-D-RIBOSE 1-METHYLPHOSPHONATE 5-TRIPHOSPHATE DIPHOSPHATASE"/>
    <property type="match status" value="1"/>
</dbReference>
<comment type="caution">
    <text evidence="3">The sequence shown here is derived from an EMBL/GenBank/DDBJ whole genome shotgun (WGS) entry which is preliminary data.</text>
</comment>
<dbReference type="RefSeq" id="WP_084394598.1">
    <property type="nucleotide sequence ID" value="NZ_BMKF01000001.1"/>
</dbReference>
<organism evidence="3 4">
    <name type="scientific">Henriciella pelagia</name>
    <dbReference type="NCBI Taxonomy" id="1977912"/>
    <lineage>
        <taxon>Bacteria</taxon>
        <taxon>Pseudomonadati</taxon>
        <taxon>Pseudomonadota</taxon>
        <taxon>Alphaproteobacteria</taxon>
        <taxon>Hyphomonadales</taxon>
        <taxon>Hyphomonadaceae</taxon>
        <taxon>Henriciella</taxon>
    </lineage>
</organism>
<dbReference type="InterPro" id="IPR006680">
    <property type="entry name" value="Amidohydro-rel"/>
</dbReference>
<protein>
    <recommendedName>
        <fullName evidence="2">Amidohydrolase-related domain-containing protein</fullName>
    </recommendedName>
</protein>
<dbReference type="Gene3D" id="3.20.20.140">
    <property type="entry name" value="Metal-dependent hydrolases"/>
    <property type="match status" value="1"/>
</dbReference>
<dbReference type="Pfam" id="PF01979">
    <property type="entry name" value="Amidohydro_1"/>
    <property type="match status" value="1"/>
</dbReference>
<evidence type="ECO:0000313" key="3">
    <source>
        <dbReference type="EMBL" id="GGB66432.1"/>
    </source>
</evidence>